<organism evidence="2 3">
    <name type="scientific">Duncaniella dubosii</name>
    <dbReference type="NCBI Taxonomy" id="2518971"/>
    <lineage>
        <taxon>Bacteria</taxon>
        <taxon>Pseudomonadati</taxon>
        <taxon>Bacteroidota</taxon>
        <taxon>Bacteroidia</taxon>
        <taxon>Bacteroidales</taxon>
        <taxon>Muribaculaceae</taxon>
        <taxon>Duncaniella</taxon>
    </lineage>
</organism>
<dbReference type="RefSeq" id="WP_136415192.1">
    <property type="nucleotide sequence ID" value="NZ_CAXHQF010000003.1"/>
</dbReference>
<dbReference type="Proteomes" id="UP000297149">
    <property type="component" value="Chromosome"/>
</dbReference>
<dbReference type="EMBL" id="CP039396">
    <property type="protein sequence ID" value="QCD42178.1"/>
    <property type="molecule type" value="Genomic_DNA"/>
</dbReference>
<sequence>MSEATNNKCFSTLRDMKYCQGAPVTPGIKRRAWYIALGAIVGWPEIPVDEYERPTSSVYTGAFKLAEGEKWHALDHLPGKAEFKSEPQGEEPSRTFKVTGSFVHPKIDEEAASASTSLINTRIVVLVEDMRGKYRVIGCEKYDGALVSPSRDNGQGATGTAGTTILVEADDPVETPFYTGPIETEDGIINEAA</sequence>
<reference evidence="3" key="1">
    <citation type="submission" date="2019-02" db="EMBL/GenBank/DDBJ databases">
        <title>Isolation and identification of novel species under the genus Muribaculum.</title>
        <authorList>
            <person name="Miyake S."/>
            <person name="Ding Y."/>
            <person name="Low A."/>
            <person name="Soh M."/>
            <person name="Seedorf H."/>
        </authorList>
    </citation>
    <scope>NUCLEOTIDE SEQUENCE [LARGE SCALE GENOMIC DNA]</scope>
    <source>
        <strain evidence="3">H5</strain>
    </source>
</reference>
<dbReference type="KEGG" id="ddb:E7747_07765"/>
<feature type="compositionally biased region" description="Acidic residues" evidence="1">
    <location>
        <begin position="183"/>
        <end position="193"/>
    </location>
</feature>
<gene>
    <name evidence="2" type="ORF">E7747_07765</name>
</gene>
<keyword evidence="3" id="KW-1185">Reference proteome</keyword>
<protein>
    <submittedName>
        <fullName evidence="2">Uncharacterized protein</fullName>
    </submittedName>
</protein>
<evidence type="ECO:0000313" key="3">
    <source>
        <dbReference type="Proteomes" id="UP000297149"/>
    </source>
</evidence>
<dbReference type="AlphaFoldDB" id="A0A4V1D390"/>
<name>A0A4V1D390_9BACT</name>
<feature type="region of interest" description="Disordered" evidence="1">
    <location>
        <begin position="174"/>
        <end position="193"/>
    </location>
</feature>
<evidence type="ECO:0000256" key="1">
    <source>
        <dbReference type="SAM" id="MobiDB-lite"/>
    </source>
</evidence>
<evidence type="ECO:0000313" key="2">
    <source>
        <dbReference type="EMBL" id="QCD42178.1"/>
    </source>
</evidence>
<proteinExistence type="predicted"/>
<accession>A0A4V1D390</accession>